<evidence type="ECO:0000256" key="2">
    <source>
        <dbReference type="ARBA" id="ARBA00022679"/>
    </source>
</evidence>
<dbReference type="SUPFAM" id="SSF56112">
    <property type="entry name" value="Protein kinase-like (PK-like)"/>
    <property type="match status" value="1"/>
</dbReference>
<keyword evidence="6" id="KW-0418">Kinase</keyword>
<dbReference type="STRING" id="1121881.SAMN02745225_00471"/>
<evidence type="ECO:0000313" key="7">
    <source>
        <dbReference type="Proteomes" id="UP000184295"/>
    </source>
</evidence>
<dbReference type="GO" id="GO:0016301">
    <property type="term" value="F:kinase activity"/>
    <property type="evidence" value="ECO:0007669"/>
    <property type="project" value="UniProtKB-KW"/>
</dbReference>
<evidence type="ECO:0000256" key="3">
    <source>
        <dbReference type="ARBA" id="ARBA00022741"/>
    </source>
</evidence>
<keyword evidence="4" id="KW-0067">ATP-binding</keyword>
<keyword evidence="7" id="KW-1185">Reference proteome</keyword>
<dbReference type="Proteomes" id="UP000184295">
    <property type="component" value="Unassembled WGS sequence"/>
</dbReference>
<evidence type="ECO:0000256" key="4">
    <source>
        <dbReference type="ARBA" id="ARBA00022840"/>
    </source>
</evidence>
<sequence length="447" mass="50541">MSASRGKRAAKAAGLILALGKDHLSERVRASMPRSGSGNNSSQKIRDSFGSMRGVTAKIAQMASYLDTRVPKDMRDSLAQFQDNAVAVPFEEARKVVEADLGSTLEDLFDKFEEEPFAAASIGQVHRAITNSGEAVAVKIQYPEAREAIVADLKNTQALSTILKFVFPSMDVKDMTEEISTRIMEELDYRHEAKVQGLFYEYYQGHPTITIPKVYTDLSGDAVLTTELIEGRSFRDIHDLPQKILDGYGETIFRFVFRSLYQLKTFNGDPHPGNYIFLDNGKVAFLDFGFSRSFTESEMSRFMEMIRYMVIEHDPKGFRKSVELAGLVKADAPISDGEIYEYFQPYYQVVMEPIPMTITDSYSNSLLTHSFDRKSELSRYLNVPKSFVVIQRINLGLYAVLASICATANWRLIAEEIWPFVMGGPATEIGQRELAWIRDRDMQYRNS</sequence>
<dbReference type="InterPro" id="IPR034646">
    <property type="entry name" value="ADCK3_dom"/>
</dbReference>
<comment type="similarity">
    <text evidence="1">Belongs to the protein kinase superfamily. ADCK protein kinase family.</text>
</comment>
<dbReference type="GO" id="GO:0006744">
    <property type="term" value="P:ubiquinone biosynthetic process"/>
    <property type="evidence" value="ECO:0007669"/>
    <property type="project" value="TreeGrafter"/>
</dbReference>
<organism evidence="6 7">
    <name type="scientific">Ferrithrix thermotolerans DSM 19514</name>
    <dbReference type="NCBI Taxonomy" id="1121881"/>
    <lineage>
        <taxon>Bacteria</taxon>
        <taxon>Bacillati</taxon>
        <taxon>Actinomycetota</taxon>
        <taxon>Acidimicrobiia</taxon>
        <taxon>Acidimicrobiales</taxon>
        <taxon>Acidimicrobiaceae</taxon>
        <taxon>Ferrithrix</taxon>
    </lineage>
</organism>
<name>A0A1M4T2T8_9ACTN</name>
<feature type="domain" description="ABC1 atypical kinase-like" evidence="5">
    <location>
        <begin position="81"/>
        <end position="319"/>
    </location>
</feature>
<dbReference type="EMBL" id="FQUL01000004">
    <property type="protein sequence ID" value="SHE38759.1"/>
    <property type="molecule type" value="Genomic_DNA"/>
</dbReference>
<dbReference type="InterPro" id="IPR004147">
    <property type="entry name" value="ABC1_dom"/>
</dbReference>
<dbReference type="CDD" id="cd13970">
    <property type="entry name" value="ABC1_ADCK3"/>
    <property type="match status" value="1"/>
</dbReference>
<evidence type="ECO:0000259" key="5">
    <source>
        <dbReference type="Pfam" id="PF03109"/>
    </source>
</evidence>
<dbReference type="RefSeq" id="WP_072788368.1">
    <property type="nucleotide sequence ID" value="NZ_FQUL01000004.1"/>
</dbReference>
<reference evidence="7" key="1">
    <citation type="submission" date="2016-11" db="EMBL/GenBank/DDBJ databases">
        <authorList>
            <person name="Varghese N."/>
            <person name="Submissions S."/>
        </authorList>
    </citation>
    <scope>NUCLEOTIDE SEQUENCE [LARGE SCALE GENOMIC DNA]</scope>
    <source>
        <strain evidence="7">DSM 19514</strain>
    </source>
</reference>
<gene>
    <name evidence="6" type="ORF">SAMN02745225_00471</name>
</gene>
<dbReference type="AlphaFoldDB" id="A0A1M4T2T8"/>
<protein>
    <submittedName>
        <fullName evidence="6">Predicted unusual protein kinase regulating ubiquinone biosynthesis, AarF/ABC1/UbiB family</fullName>
    </submittedName>
</protein>
<dbReference type="OrthoDB" id="9795390at2"/>
<keyword evidence="6" id="KW-0830">Ubiquinone</keyword>
<evidence type="ECO:0000256" key="1">
    <source>
        <dbReference type="ARBA" id="ARBA00009670"/>
    </source>
</evidence>
<proteinExistence type="inferred from homology"/>
<evidence type="ECO:0000313" key="6">
    <source>
        <dbReference type="EMBL" id="SHE38759.1"/>
    </source>
</evidence>
<dbReference type="InterPro" id="IPR011009">
    <property type="entry name" value="Kinase-like_dom_sf"/>
</dbReference>
<keyword evidence="2" id="KW-0808">Transferase</keyword>
<accession>A0A1M4T2T8</accession>
<dbReference type="Pfam" id="PF03109">
    <property type="entry name" value="ABC1"/>
    <property type="match status" value="1"/>
</dbReference>
<keyword evidence="3" id="KW-0547">Nucleotide-binding</keyword>
<dbReference type="PANTHER" id="PTHR43851:SF3">
    <property type="entry name" value="COENZYME Q8"/>
    <property type="match status" value="1"/>
</dbReference>
<dbReference type="InterPro" id="IPR051409">
    <property type="entry name" value="Atypical_kinase_ADCK"/>
</dbReference>
<dbReference type="PANTHER" id="PTHR43851">
    <property type="match status" value="1"/>
</dbReference>
<dbReference type="GO" id="GO:0005524">
    <property type="term" value="F:ATP binding"/>
    <property type="evidence" value="ECO:0007669"/>
    <property type="project" value="UniProtKB-KW"/>
</dbReference>